<dbReference type="PANTHER" id="PTHR43243">
    <property type="entry name" value="INNER MEMBRANE TRANSPORTER YGJI-RELATED"/>
    <property type="match status" value="1"/>
</dbReference>
<dbReference type="EMBL" id="QGKY02002305">
    <property type="protein sequence ID" value="KAF2534107.1"/>
    <property type="molecule type" value="Genomic_DNA"/>
</dbReference>
<evidence type="ECO:0000256" key="4">
    <source>
        <dbReference type="ARBA" id="ARBA00022989"/>
    </source>
</evidence>
<feature type="transmembrane region" description="Helical" evidence="6">
    <location>
        <begin position="79"/>
        <end position="102"/>
    </location>
</feature>
<evidence type="ECO:0000256" key="6">
    <source>
        <dbReference type="SAM" id="Phobius"/>
    </source>
</evidence>
<feature type="transmembrane region" description="Helical" evidence="6">
    <location>
        <begin position="40"/>
        <end position="59"/>
    </location>
</feature>
<dbReference type="InterPro" id="IPR002293">
    <property type="entry name" value="AA/rel_permease1"/>
</dbReference>
<accession>A0A8S9FNS4</accession>
<dbReference type="GO" id="GO:0005886">
    <property type="term" value="C:plasma membrane"/>
    <property type="evidence" value="ECO:0007669"/>
    <property type="project" value="TreeGrafter"/>
</dbReference>
<evidence type="ECO:0000256" key="5">
    <source>
        <dbReference type="ARBA" id="ARBA00023136"/>
    </source>
</evidence>
<dbReference type="AlphaFoldDB" id="A0A8S9FNS4"/>
<reference evidence="8" key="1">
    <citation type="submission" date="2019-12" db="EMBL/GenBank/DDBJ databases">
        <title>Genome sequencing and annotation of Brassica cretica.</title>
        <authorList>
            <person name="Studholme D.J."/>
            <person name="Sarris P.F."/>
        </authorList>
    </citation>
    <scope>NUCLEOTIDE SEQUENCE</scope>
    <source>
        <strain evidence="8">PFS-102/07</strain>
        <tissue evidence="8">Leaf</tissue>
    </source>
</reference>
<feature type="transmembrane region" description="Helical" evidence="6">
    <location>
        <begin position="231"/>
        <end position="251"/>
    </location>
</feature>
<evidence type="ECO:0000256" key="1">
    <source>
        <dbReference type="ARBA" id="ARBA00004141"/>
    </source>
</evidence>
<feature type="transmembrane region" description="Helical" evidence="6">
    <location>
        <begin position="329"/>
        <end position="346"/>
    </location>
</feature>
<keyword evidence="3 6" id="KW-0812">Transmembrane</keyword>
<feature type="transmembrane region" description="Helical" evidence="6">
    <location>
        <begin position="201"/>
        <end position="219"/>
    </location>
</feature>
<sequence length="382" mass="41978">MLNLVMTVFHVIFFGFVIIAGFCHGDGVKALVEPRGLTPYGARGVVNGAAVVYFSYIGYDTVSTLAEEIQNPSFSLPVGIIGSVSVVSVLYCLMSLVLCVMVPYNEISKSASYAVAFRRIGWGWAGNVVGAGASLGIVASLLVAMLGQARYLCVIGRARLVPSWLAKVHPSTGTPLNATLFLGICTATIALFTDLEIVMELISLGTLCVFYLVANALIYRKYTLTGQNAPFRTLSFLALLSFFSLAFSLWWKLNKPWWGLTLFIAITIAVTAFFQYHTWSISSTANKNLLTPSCPSKWSVPFMPWPAAASVFLNVFLTTTLKTLSFQRFAIWTCLVTMFYVLYGVHRTYEAEEMGRVDVVEIHVTSTRVQPDKLDNVQMAIP</sequence>
<feature type="transmembrane region" description="Helical" evidence="6">
    <location>
        <begin position="6"/>
        <end position="28"/>
    </location>
</feature>
<dbReference type="PANTHER" id="PTHR43243:SF3">
    <property type="entry name" value="OS04G0543600 PROTEIN"/>
    <property type="match status" value="1"/>
</dbReference>
<feature type="transmembrane region" description="Helical" evidence="6">
    <location>
        <begin position="257"/>
        <end position="277"/>
    </location>
</feature>
<keyword evidence="5 6" id="KW-0472">Membrane</keyword>
<comment type="similarity">
    <text evidence="2">Belongs to the amino acid-polyamine-organocation (APC) superfamily. Cationic amino acid transporter (CAT) (TC 2.A.3.3) family.</text>
</comment>
<protein>
    <recommendedName>
        <fullName evidence="7">Cationic amino acid transporter C-terminal domain-containing protein</fullName>
    </recommendedName>
</protein>
<dbReference type="GO" id="GO:0015171">
    <property type="term" value="F:amino acid transmembrane transporter activity"/>
    <property type="evidence" value="ECO:0007669"/>
    <property type="project" value="TreeGrafter"/>
</dbReference>
<dbReference type="Pfam" id="PF13520">
    <property type="entry name" value="AA_permease_2"/>
    <property type="match status" value="1"/>
</dbReference>
<feature type="transmembrane region" description="Helical" evidence="6">
    <location>
        <begin position="298"/>
        <end position="317"/>
    </location>
</feature>
<evidence type="ECO:0000313" key="8">
    <source>
        <dbReference type="EMBL" id="KAF2534107.1"/>
    </source>
</evidence>
<organism evidence="8">
    <name type="scientific">Brassica cretica</name>
    <name type="common">Mustard</name>
    <dbReference type="NCBI Taxonomy" id="69181"/>
    <lineage>
        <taxon>Eukaryota</taxon>
        <taxon>Viridiplantae</taxon>
        <taxon>Streptophyta</taxon>
        <taxon>Embryophyta</taxon>
        <taxon>Tracheophyta</taxon>
        <taxon>Spermatophyta</taxon>
        <taxon>Magnoliopsida</taxon>
        <taxon>eudicotyledons</taxon>
        <taxon>Gunneridae</taxon>
        <taxon>Pentapetalae</taxon>
        <taxon>rosids</taxon>
        <taxon>malvids</taxon>
        <taxon>Brassicales</taxon>
        <taxon>Brassicaceae</taxon>
        <taxon>Brassiceae</taxon>
        <taxon>Brassica</taxon>
    </lineage>
</organism>
<comment type="caution">
    <text evidence="8">The sequence shown here is derived from an EMBL/GenBank/DDBJ whole genome shotgun (WGS) entry which is preliminary data.</text>
</comment>
<dbReference type="Gene3D" id="1.20.1740.10">
    <property type="entry name" value="Amino acid/polyamine transporter I"/>
    <property type="match status" value="1"/>
</dbReference>
<name>A0A8S9FNS4_BRACR</name>
<feature type="transmembrane region" description="Helical" evidence="6">
    <location>
        <begin position="122"/>
        <end position="143"/>
    </location>
</feature>
<proteinExistence type="inferred from homology"/>
<evidence type="ECO:0000259" key="7">
    <source>
        <dbReference type="Pfam" id="PF13906"/>
    </source>
</evidence>
<feature type="domain" description="Cationic amino acid transporter C-terminal" evidence="7">
    <location>
        <begin position="298"/>
        <end position="347"/>
    </location>
</feature>
<gene>
    <name evidence="8" type="ORF">F2Q70_00032703</name>
</gene>
<evidence type="ECO:0000256" key="2">
    <source>
        <dbReference type="ARBA" id="ARBA00008572"/>
    </source>
</evidence>
<dbReference type="InterPro" id="IPR029485">
    <property type="entry name" value="CAT_C"/>
</dbReference>
<keyword evidence="4 6" id="KW-1133">Transmembrane helix</keyword>
<feature type="transmembrane region" description="Helical" evidence="6">
    <location>
        <begin position="178"/>
        <end position="195"/>
    </location>
</feature>
<comment type="subcellular location">
    <subcellularLocation>
        <location evidence="1">Membrane</location>
        <topology evidence="1">Multi-pass membrane protein</topology>
    </subcellularLocation>
</comment>
<dbReference type="Pfam" id="PF13906">
    <property type="entry name" value="AA_permease_C"/>
    <property type="match status" value="1"/>
</dbReference>
<evidence type="ECO:0000256" key="3">
    <source>
        <dbReference type="ARBA" id="ARBA00022692"/>
    </source>
</evidence>